<evidence type="ECO:0000259" key="1">
    <source>
        <dbReference type="Pfam" id="PF02602"/>
    </source>
</evidence>
<protein>
    <submittedName>
        <fullName evidence="2">Uroporphyrinogen-III synthase</fullName>
    </submittedName>
</protein>
<dbReference type="GO" id="GO:0006780">
    <property type="term" value="P:uroporphyrinogen III biosynthetic process"/>
    <property type="evidence" value="ECO:0007669"/>
    <property type="project" value="InterPro"/>
</dbReference>
<evidence type="ECO:0000313" key="2">
    <source>
        <dbReference type="EMBL" id="PRT53338.1"/>
    </source>
</evidence>
<gene>
    <name evidence="2" type="ORF">B9G98_00958</name>
</gene>
<dbReference type="Proteomes" id="UP000238350">
    <property type="component" value="Unassembled WGS sequence"/>
</dbReference>
<dbReference type="GeneID" id="36514707"/>
<dbReference type="Pfam" id="PF02602">
    <property type="entry name" value="HEM4"/>
    <property type="match status" value="1"/>
</dbReference>
<dbReference type="InterPro" id="IPR036108">
    <property type="entry name" value="4pyrrol_syn_uPrphyn_synt_sf"/>
</dbReference>
<organism evidence="2 3">
    <name type="scientific">Wickerhamiella sorbophila</name>
    <dbReference type="NCBI Taxonomy" id="45607"/>
    <lineage>
        <taxon>Eukaryota</taxon>
        <taxon>Fungi</taxon>
        <taxon>Dikarya</taxon>
        <taxon>Ascomycota</taxon>
        <taxon>Saccharomycotina</taxon>
        <taxon>Dipodascomycetes</taxon>
        <taxon>Dipodascales</taxon>
        <taxon>Trichomonascaceae</taxon>
        <taxon>Wickerhamiella</taxon>
    </lineage>
</organism>
<dbReference type="SUPFAM" id="SSF69618">
    <property type="entry name" value="HemD-like"/>
    <property type="match status" value="1"/>
</dbReference>
<name>A0A2T0FEA3_9ASCO</name>
<dbReference type="Gene3D" id="3.40.50.10090">
    <property type="match status" value="2"/>
</dbReference>
<dbReference type="InterPro" id="IPR003754">
    <property type="entry name" value="4pyrrol_synth_uPrphyn_synth"/>
</dbReference>
<dbReference type="GO" id="GO:0006782">
    <property type="term" value="P:protoporphyrinogen IX biosynthetic process"/>
    <property type="evidence" value="ECO:0007669"/>
    <property type="project" value="UniProtKB-UniPathway"/>
</dbReference>
<dbReference type="UniPathway" id="UPA00251">
    <property type="reaction ID" value="UER00320"/>
</dbReference>
<keyword evidence="3" id="KW-1185">Reference proteome</keyword>
<evidence type="ECO:0000313" key="3">
    <source>
        <dbReference type="Proteomes" id="UP000238350"/>
    </source>
</evidence>
<dbReference type="STRING" id="45607.A0A2T0FEA3"/>
<dbReference type="OrthoDB" id="5595751at2759"/>
<dbReference type="GO" id="GO:0004852">
    <property type="term" value="F:uroporphyrinogen-III synthase activity"/>
    <property type="evidence" value="ECO:0007669"/>
    <property type="project" value="InterPro"/>
</dbReference>
<dbReference type="EMBL" id="NDIQ01000001">
    <property type="protein sequence ID" value="PRT53338.1"/>
    <property type="molecule type" value="Genomic_DNA"/>
</dbReference>
<comment type="caution">
    <text evidence="2">The sequence shown here is derived from an EMBL/GenBank/DDBJ whole genome shotgun (WGS) entry which is preliminary data.</text>
</comment>
<dbReference type="GO" id="GO:0005829">
    <property type="term" value="C:cytosol"/>
    <property type="evidence" value="ECO:0007669"/>
    <property type="project" value="TreeGrafter"/>
</dbReference>
<feature type="domain" description="Tetrapyrrole biosynthesis uroporphyrinogen III synthase" evidence="1">
    <location>
        <begin position="30"/>
        <end position="233"/>
    </location>
</feature>
<dbReference type="InterPro" id="IPR039793">
    <property type="entry name" value="UROS/Hem4"/>
</dbReference>
<dbReference type="CDD" id="cd06578">
    <property type="entry name" value="HemD"/>
    <property type="match status" value="1"/>
</dbReference>
<dbReference type="PANTHER" id="PTHR12390">
    <property type="entry name" value="UROPORPHYRINOGEN III SYNTHASE"/>
    <property type="match status" value="1"/>
</dbReference>
<accession>A0A2T0FEA3</accession>
<reference evidence="2 3" key="1">
    <citation type="submission" date="2017-04" db="EMBL/GenBank/DDBJ databases">
        <title>Genome sequencing of [Candida] sorbophila.</title>
        <authorList>
            <person name="Ahn J.O."/>
        </authorList>
    </citation>
    <scope>NUCLEOTIDE SEQUENCE [LARGE SCALE GENOMIC DNA]</scope>
    <source>
        <strain evidence="2 3">DS02</strain>
    </source>
</reference>
<dbReference type="PANTHER" id="PTHR12390:SF0">
    <property type="entry name" value="UROPORPHYRINOGEN-III SYNTHASE"/>
    <property type="match status" value="1"/>
</dbReference>
<dbReference type="RefSeq" id="XP_024663284.1">
    <property type="nucleotide sequence ID" value="XM_024807516.1"/>
</dbReference>
<proteinExistence type="predicted"/>
<dbReference type="AlphaFoldDB" id="A0A2T0FEA3"/>
<sequence>MTCVVHLLKARSDDSEYGRPDPYEANIDNVRFIPIMKFEPVNFEGLCNHLSCETQYDGVIVTSQRAVDVLKNAFALIDNCQHFCDLPAYTVGPTTANRLELIGFKHVYGAETGNGRVLAEKMVHVLQEKQRLLFLAGEVHRDILPRELTAAGHQIDKIIVYRTECYNYQKELSQIKNGDWVVFFSPSHIDQALNELRKRQLDVKIAAIGPTTHQFLLDNGFEVDAVAESPTAECLRDAMK</sequence>